<evidence type="ECO:0000313" key="1">
    <source>
        <dbReference type="EMBL" id="KAJ5341590.1"/>
    </source>
</evidence>
<evidence type="ECO:0000313" key="2">
    <source>
        <dbReference type="Proteomes" id="UP001148299"/>
    </source>
</evidence>
<keyword evidence="2" id="KW-1185">Reference proteome</keyword>
<reference evidence="1" key="1">
    <citation type="submission" date="2022-12" db="EMBL/GenBank/DDBJ databases">
        <authorList>
            <person name="Petersen C."/>
        </authorList>
    </citation>
    <scope>NUCLEOTIDE SEQUENCE</scope>
    <source>
        <strain evidence="1">IBT 35675</strain>
    </source>
</reference>
<comment type="caution">
    <text evidence="1">The sequence shown here is derived from an EMBL/GenBank/DDBJ whole genome shotgun (WGS) entry which is preliminary data.</text>
</comment>
<dbReference type="Proteomes" id="UP001148299">
    <property type="component" value="Unassembled WGS sequence"/>
</dbReference>
<name>A0A9W9QQH7_PENBR</name>
<gene>
    <name evidence="1" type="ORF">N7541_010714</name>
</gene>
<sequence length="200" mass="22618">MESVGAGGKALQEKNRNWFEQCNRRWAMDWATGWGCANDLIKEPHQRRTRTARQARISDMSYEVPFFAGVESEAAKEIMNRLDAATFRFLPDISKINRDLSNNSPSIETLQERFLLGALTVDYLSATLSQLRAQAQGVTFNTDEFREAAAHGLLDPDDRISENVLKMNDVDRSLGTLVGPRLHVHQDGQTTVKLSKCDRY</sequence>
<protein>
    <submittedName>
        <fullName evidence="1">Uncharacterized protein</fullName>
    </submittedName>
</protein>
<proteinExistence type="predicted"/>
<reference evidence="1" key="2">
    <citation type="journal article" date="2023" name="IMA Fungus">
        <title>Comparative genomic study of the Penicillium genus elucidates a diverse pangenome and 15 lateral gene transfer events.</title>
        <authorList>
            <person name="Petersen C."/>
            <person name="Sorensen T."/>
            <person name="Nielsen M.R."/>
            <person name="Sondergaard T.E."/>
            <person name="Sorensen J.L."/>
            <person name="Fitzpatrick D.A."/>
            <person name="Frisvad J.C."/>
            <person name="Nielsen K.L."/>
        </authorList>
    </citation>
    <scope>NUCLEOTIDE SEQUENCE</scope>
    <source>
        <strain evidence="1">IBT 35675</strain>
    </source>
</reference>
<organism evidence="1 2">
    <name type="scientific">Penicillium brevicompactum</name>
    <dbReference type="NCBI Taxonomy" id="5074"/>
    <lineage>
        <taxon>Eukaryota</taxon>
        <taxon>Fungi</taxon>
        <taxon>Dikarya</taxon>
        <taxon>Ascomycota</taxon>
        <taxon>Pezizomycotina</taxon>
        <taxon>Eurotiomycetes</taxon>
        <taxon>Eurotiomycetidae</taxon>
        <taxon>Eurotiales</taxon>
        <taxon>Aspergillaceae</taxon>
        <taxon>Penicillium</taxon>
    </lineage>
</organism>
<dbReference type="EMBL" id="JAPZBR010000008">
    <property type="protein sequence ID" value="KAJ5341590.1"/>
    <property type="molecule type" value="Genomic_DNA"/>
</dbReference>
<dbReference type="AlphaFoldDB" id="A0A9W9QQH7"/>
<accession>A0A9W9QQH7</accession>